<evidence type="ECO:0000256" key="10">
    <source>
        <dbReference type="SAM" id="Phobius"/>
    </source>
</evidence>
<feature type="domain" description="Penicillin-binding protein transpeptidase" evidence="11">
    <location>
        <begin position="388"/>
        <end position="649"/>
    </location>
</feature>
<feature type="transmembrane region" description="Helical" evidence="10">
    <location>
        <begin position="55"/>
        <end position="75"/>
    </location>
</feature>
<dbReference type="EMBL" id="BAAAME010000004">
    <property type="protein sequence ID" value="GAA1745694.1"/>
    <property type="molecule type" value="Genomic_DNA"/>
</dbReference>
<dbReference type="PANTHER" id="PTHR32282">
    <property type="entry name" value="BINDING PROTEIN TRANSPEPTIDASE, PUTATIVE-RELATED"/>
    <property type="match status" value="1"/>
</dbReference>
<dbReference type="InterPro" id="IPR036950">
    <property type="entry name" value="PBP_transglycosylase"/>
</dbReference>
<dbReference type="PANTHER" id="PTHR32282:SF34">
    <property type="entry name" value="PENICILLIN-BINDING PROTEIN 1A"/>
    <property type="match status" value="1"/>
</dbReference>
<evidence type="ECO:0000259" key="12">
    <source>
        <dbReference type="Pfam" id="PF00912"/>
    </source>
</evidence>
<evidence type="ECO:0000256" key="5">
    <source>
        <dbReference type="ARBA" id="ARBA00022801"/>
    </source>
</evidence>
<feature type="region of interest" description="Disordered" evidence="9">
    <location>
        <begin position="1"/>
        <end position="28"/>
    </location>
</feature>
<keyword evidence="5" id="KW-0378">Hydrolase</keyword>
<dbReference type="InterPro" id="IPR001460">
    <property type="entry name" value="PCN-bd_Tpept"/>
</dbReference>
<evidence type="ECO:0000256" key="3">
    <source>
        <dbReference type="ARBA" id="ARBA00022676"/>
    </source>
</evidence>
<keyword evidence="3" id="KW-0328">Glycosyltransferase</keyword>
<evidence type="ECO:0000313" key="13">
    <source>
        <dbReference type="EMBL" id="GAA1745694.1"/>
    </source>
</evidence>
<dbReference type="InterPro" id="IPR012338">
    <property type="entry name" value="Beta-lactam/transpept-like"/>
</dbReference>
<keyword evidence="2" id="KW-0645">Protease</keyword>
<dbReference type="InterPro" id="IPR001264">
    <property type="entry name" value="Glyco_trans_51"/>
</dbReference>
<evidence type="ECO:0000256" key="8">
    <source>
        <dbReference type="ARBA" id="ARBA00049902"/>
    </source>
</evidence>
<evidence type="ECO:0000259" key="11">
    <source>
        <dbReference type="Pfam" id="PF00905"/>
    </source>
</evidence>
<evidence type="ECO:0000256" key="6">
    <source>
        <dbReference type="ARBA" id="ARBA00023268"/>
    </source>
</evidence>
<evidence type="ECO:0000256" key="9">
    <source>
        <dbReference type="SAM" id="MobiDB-lite"/>
    </source>
</evidence>
<evidence type="ECO:0000313" key="14">
    <source>
        <dbReference type="Proteomes" id="UP001501057"/>
    </source>
</evidence>
<name>A0ABP4W4T0_9ACTN</name>
<keyword evidence="10" id="KW-0472">Membrane</keyword>
<comment type="catalytic activity">
    <reaction evidence="8">
        <text>[GlcNAc-(1-&gt;4)-Mur2Ac(oyl-L-Ala-gamma-D-Glu-L-Lys-D-Ala-D-Ala)](n)-di-trans,octa-cis-undecaprenyl diphosphate + beta-D-GlcNAc-(1-&gt;4)-Mur2Ac(oyl-L-Ala-gamma-D-Glu-L-Lys-D-Ala-D-Ala)-di-trans,octa-cis-undecaprenyl diphosphate = [GlcNAc-(1-&gt;4)-Mur2Ac(oyl-L-Ala-gamma-D-Glu-L-Lys-D-Ala-D-Ala)](n+1)-di-trans,octa-cis-undecaprenyl diphosphate + di-trans,octa-cis-undecaprenyl diphosphate + H(+)</text>
        <dbReference type="Rhea" id="RHEA:23708"/>
        <dbReference type="Rhea" id="RHEA-COMP:9602"/>
        <dbReference type="Rhea" id="RHEA-COMP:9603"/>
        <dbReference type="ChEBI" id="CHEBI:15378"/>
        <dbReference type="ChEBI" id="CHEBI:58405"/>
        <dbReference type="ChEBI" id="CHEBI:60033"/>
        <dbReference type="ChEBI" id="CHEBI:78435"/>
        <dbReference type="EC" id="2.4.99.28"/>
    </reaction>
</comment>
<dbReference type="SUPFAM" id="SSF56601">
    <property type="entry name" value="beta-lactamase/transpeptidase-like"/>
    <property type="match status" value="1"/>
</dbReference>
<keyword evidence="6" id="KW-0511">Multifunctional enzyme</keyword>
<dbReference type="Gene3D" id="3.40.710.10">
    <property type="entry name" value="DD-peptidase/beta-lactamase superfamily"/>
    <property type="match status" value="1"/>
</dbReference>
<evidence type="ECO:0000256" key="2">
    <source>
        <dbReference type="ARBA" id="ARBA00022670"/>
    </source>
</evidence>
<accession>A0ABP4W4T0</accession>
<proteinExistence type="predicted"/>
<evidence type="ECO:0000256" key="1">
    <source>
        <dbReference type="ARBA" id="ARBA00022645"/>
    </source>
</evidence>
<dbReference type="Pfam" id="PF00912">
    <property type="entry name" value="Transgly"/>
    <property type="match status" value="1"/>
</dbReference>
<keyword evidence="1" id="KW-0121">Carboxypeptidase</keyword>
<evidence type="ECO:0000256" key="4">
    <source>
        <dbReference type="ARBA" id="ARBA00022679"/>
    </source>
</evidence>
<keyword evidence="10" id="KW-0812">Transmembrane</keyword>
<keyword evidence="14" id="KW-1185">Reference proteome</keyword>
<feature type="domain" description="Glycosyl transferase family 51" evidence="12">
    <location>
        <begin position="102"/>
        <end position="259"/>
    </location>
</feature>
<dbReference type="Pfam" id="PF00905">
    <property type="entry name" value="Transpeptidase"/>
    <property type="match status" value="1"/>
</dbReference>
<feature type="compositionally biased region" description="Pro residues" evidence="9">
    <location>
        <begin position="763"/>
        <end position="773"/>
    </location>
</feature>
<keyword evidence="10" id="KW-1133">Transmembrane helix</keyword>
<reference evidence="14" key="1">
    <citation type="journal article" date="2019" name="Int. J. Syst. Evol. Microbiol.">
        <title>The Global Catalogue of Microorganisms (GCM) 10K type strain sequencing project: providing services to taxonomists for standard genome sequencing and annotation.</title>
        <authorList>
            <consortium name="The Broad Institute Genomics Platform"/>
            <consortium name="The Broad Institute Genome Sequencing Center for Infectious Disease"/>
            <person name="Wu L."/>
            <person name="Ma J."/>
        </authorList>
    </citation>
    <scope>NUCLEOTIDE SEQUENCE [LARGE SCALE GENOMIC DNA]</scope>
    <source>
        <strain evidence="14">JCM 13518</strain>
    </source>
</reference>
<dbReference type="RefSeq" id="WP_344202535.1">
    <property type="nucleotide sequence ID" value="NZ_BAAAME010000004.1"/>
</dbReference>
<dbReference type="Proteomes" id="UP001501057">
    <property type="component" value="Unassembled WGS sequence"/>
</dbReference>
<organism evidence="13 14">
    <name type="scientific">Aeromicrobium alkaliterrae</name>
    <dbReference type="NCBI Taxonomy" id="302168"/>
    <lineage>
        <taxon>Bacteria</taxon>
        <taxon>Bacillati</taxon>
        <taxon>Actinomycetota</taxon>
        <taxon>Actinomycetes</taxon>
        <taxon>Propionibacteriales</taxon>
        <taxon>Nocardioidaceae</taxon>
        <taxon>Aeromicrobium</taxon>
    </lineage>
</organism>
<comment type="caution">
    <text evidence="13">The sequence shown here is derived from an EMBL/GenBank/DDBJ whole genome shotgun (WGS) entry which is preliminary data.</text>
</comment>
<comment type="catalytic activity">
    <reaction evidence="7">
        <text>Preferential cleavage: (Ac)2-L-Lys-D-Ala-|-D-Ala. Also transpeptidation of peptidyl-alanyl moieties that are N-acyl substituents of D-alanine.</text>
        <dbReference type="EC" id="3.4.16.4"/>
    </reaction>
</comment>
<dbReference type="Gene3D" id="1.10.3810.10">
    <property type="entry name" value="Biosynthetic peptidoglycan transglycosylase-like"/>
    <property type="match status" value="1"/>
</dbReference>
<dbReference type="InterPro" id="IPR050396">
    <property type="entry name" value="Glycosyltr_51/Transpeptidase"/>
</dbReference>
<feature type="region of interest" description="Disordered" evidence="9">
    <location>
        <begin position="753"/>
        <end position="777"/>
    </location>
</feature>
<keyword evidence="4" id="KW-0808">Transferase</keyword>
<gene>
    <name evidence="13" type="ORF">GCM10009710_27170</name>
</gene>
<dbReference type="InterPro" id="IPR023346">
    <property type="entry name" value="Lysozyme-like_dom_sf"/>
</dbReference>
<sequence>MAQSSNGSGGRRSAKRSSNGSKRSTSRTAKRGGIFKAFRAIGGEGRAWWVKTLRWFAFLGVLGFATSALAFFILYRSIDIPDPNAEFQTQTTKVYYSDGTTELGEFAEQDRENVALDQVPASMQAAIIAAEDRSFYTNRGIDFKGIVRALRDNTTSGRITGGASTITQQYVKILYLTQERTYTRKIKEAVLSLKIHNQLSKSEILEGYLNTVYYGNGAYGVQVAAKTYFNKDVADLTVPESAYLATVVNSPTYYDPYTPSCLIDGASAECQTETTARDERLLPRYNYVLDGMEKSGAITAEEVAQYRDVLPAFSPIVVNNRYAGTNGYLLKMVENDMAKRDFSDTQVQGGGLRIVTTFDARLQQAAVDAVVDVRPANLEGVNTGLASVEPGTGAVKALYGGPDFLISQFNWATAKTQPGSTFKMFAVIAALEDGYSLKTKLDGNTPYRIGGGQVKNAGDSGGASYGTLDLERATAKSVNTAFIDLTVQMSDGGDVSVGAQKILDAAVQAGIPQSTVDEIDPVAVTSLGYAGVAPIDMANAYATIAASGNKSEWYVVQKVSSAEGSVLYEHANEVDQAVPADVAADTLAALQGVTASGGTGTAGRTVCPTAGKTGTATAEGDNGDTVTSAVWFVGATPKLATAVMYNRGDGNDELDGFLRPAFGGAYPAQTFKAYMNEAVDSSDCGTFPKAANLKSDKGETYVAPAPTCGPTEQLNADQSGCEPRPVPVCDPTQKLDGTGFNCVPITCEDSGQTGTYPNCTEPSPDPSATPTTPPAGTLIPGVTQAECTGPGRAWTTTGGPPRCVTT</sequence>
<evidence type="ECO:0000256" key="7">
    <source>
        <dbReference type="ARBA" id="ARBA00034000"/>
    </source>
</evidence>
<dbReference type="SUPFAM" id="SSF53955">
    <property type="entry name" value="Lysozyme-like"/>
    <property type="match status" value="1"/>
</dbReference>
<protein>
    <submittedName>
        <fullName evidence="13">Transglycosylase domain-containing protein</fullName>
    </submittedName>
</protein>